<dbReference type="AlphaFoldDB" id="A0AAE1AD75"/>
<dbReference type="EMBL" id="JAWDGP010002129">
    <property type="protein sequence ID" value="KAK3785448.1"/>
    <property type="molecule type" value="Genomic_DNA"/>
</dbReference>
<dbReference type="Proteomes" id="UP001283361">
    <property type="component" value="Unassembled WGS sequence"/>
</dbReference>
<comment type="caution">
    <text evidence="1">The sequence shown here is derived from an EMBL/GenBank/DDBJ whole genome shotgun (WGS) entry which is preliminary data.</text>
</comment>
<reference evidence="1" key="1">
    <citation type="journal article" date="2023" name="G3 (Bethesda)">
        <title>A reference genome for the long-term kleptoplast-retaining sea slug Elysia crispata morphotype clarki.</title>
        <authorList>
            <person name="Eastman K.E."/>
            <person name="Pendleton A.L."/>
            <person name="Shaikh M.A."/>
            <person name="Suttiyut T."/>
            <person name="Ogas R."/>
            <person name="Tomko P."/>
            <person name="Gavelis G."/>
            <person name="Widhalm J.R."/>
            <person name="Wisecaver J.H."/>
        </authorList>
    </citation>
    <scope>NUCLEOTIDE SEQUENCE</scope>
    <source>
        <strain evidence="1">ECLA1</strain>
    </source>
</reference>
<organism evidence="1 2">
    <name type="scientific">Elysia crispata</name>
    <name type="common">lettuce slug</name>
    <dbReference type="NCBI Taxonomy" id="231223"/>
    <lineage>
        <taxon>Eukaryota</taxon>
        <taxon>Metazoa</taxon>
        <taxon>Spiralia</taxon>
        <taxon>Lophotrochozoa</taxon>
        <taxon>Mollusca</taxon>
        <taxon>Gastropoda</taxon>
        <taxon>Heterobranchia</taxon>
        <taxon>Euthyneura</taxon>
        <taxon>Panpulmonata</taxon>
        <taxon>Sacoglossa</taxon>
        <taxon>Placobranchoidea</taxon>
        <taxon>Plakobranchidae</taxon>
        <taxon>Elysia</taxon>
    </lineage>
</organism>
<evidence type="ECO:0000313" key="2">
    <source>
        <dbReference type="Proteomes" id="UP001283361"/>
    </source>
</evidence>
<evidence type="ECO:0000313" key="1">
    <source>
        <dbReference type="EMBL" id="KAK3785448.1"/>
    </source>
</evidence>
<gene>
    <name evidence="1" type="ORF">RRG08_026897</name>
</gene>
<accession>A0AAE1AD75</accession>
<sequence length="88" mass="10106">MTDSAVPGNTPWVPLHIHAWQPVALADRISFRTPRLLCTSSTSVNYLKKNPIEAALNWSQCRTSSTHRHRERCCPDRRIPNEIRERSA</sequence>
<proteinExistence type="predicted"/>
<protein>
    <submittedName>
        <fullName evidence="1">Uncharacterized protein</fullName>
    </submittedName>
</protein>
<name>A0AAE1AD75_9GAST</name>
<keyword evidence="2" id="KW-1185">Reference proteome</keyword>